<dbReference type="eggNOG" id="COG4293">
    <property type="taxonomic scope" value="Bacteria"/>
</dbReference>
<dbReference type="AlphaFoldDB" id="A0A098LL03"/>
<dbReference type="RefSeq" id="WP_045468141.1">
    <property type="nucleotide sequence ID" value="NZ_BBLT01000011.1"/>
</dbReference>
<dbReference type="EMBL" id="BBLT01000011">
    <property type="protein sequence ID" value="GAL87199.1"/>
    <property type="molecule type" value="Genomic_DNA"/>
</dbReference>
<evidence type="ECO:0000313" key="1">
    <source>
        <dbReference type="EMBL" id="GAL87199.1"/>
    </source>
</evidence>
<proteinExistence type="predicted"/>
<dbReference type="STRING" id="153721.MYP_4429"/>
<reference evidence="1 2" key="1">
    <citation type="submission" date="2014-09" db="EMBL/GenBank/DDBJ databases">
        <title>Sporocytophaga myxococcoides PG-01 genome sequencing.</title>
        <authorList>
            <person name="Liu L."/>
            <person name="Gao P.J."/>
            <person name="Chen G.J."/>
            <person name="Wang L.S."/>
        </authorList>
    </citation>
    <scope>NUCLEOTIDE SEQUENCE [LARGE SCALE GENOMIC DNA]</scope>
    <source>
        <strain evidence="1 2">PG-01</strain>
    </source>
</reference>
<comment type="caution">
    <text evidence="1">The sequence shown here is derived from an EMBL/GenBank/DDBJ whole genome shotgun (WGS) entry which is preliminary data.</text>
</comment>
<protein>
    <recommendedName>
        <fullName evidence="3">DUF1802 family protein</fullName>
    </recommendedName>
</protein>
<gene>
    <name evidence="1" type="ORF">MYP_4429</name>
</gene>
<dbReference type="Proteomes" id="UP000030185">
    <property type="component" value="Unassembled WGS sequence"/>
</dbReference>
<name>A0A098LL03_9BACT</name>
<dbReference type="OrthoDB" id="9808776at2"/>
<evidence type="ECO:0008006" key="3">
    <source>
        <dbReference type="Google" id="ProtNLM"/>
    </source>
</evidence>
<keyword evidence="2" id="KW-1185">Reference proteome</keyword>
<dbReference type="InterPro" id="IPR014923">
    <property type="entry name" value="DUF1802"/>
</dbReference>
<sequence>MTPAFKEWSYIVEALGTGKQNIIIRKGGIHEEGSDFEIKSKKFLLFPTLFHQAKDLVKSDWFEAFDPEKFHKEQDKVRIEYFAEIADSRIITEWDKLAKLFPFHAWNESIIKERFERWEKRAHLLIVQIYKLNEPQTIALLPEYGGCKSWVDLEGDFNLEGKPVINKMIR</sequence>
<dbReference type="Pfam" id="PF08819">
    <property type="entry name" value="DUF1802"/>
    <property type="match status" value="1"/>
</dbReference>
<accession>A0A098LL03</accession>
<evidence type="ECO:0000313" key="2">
    <source>
        <dbReference type="Proteomes" id="UP000030185"/>
    </source>
</evidence>
<organism evidence="1 2">
    <name type="scientific">Sporocytophaga myxococcoides</name>
    <dbReference type="NCBI Taxonomy" id="153721"/>
    <lineage>
        <taxon>Bacteria</taxon>
        <taxon>Pseudomonadati</taxon>
        <taxon>Bacteroidota</taxon>
        <taxon>Cytophagia</taxon>
        <taxon>Cytophagales</taxon>
        <taxon>Cytophagaceae</taxon>
        <taxon>Sporocytophaga</taxon>
    </lineage>
</organism>